<sequence>MFYPIVRPALFKLDPERAHELTFQQLRFMNGTPTGDVLSPESAVASGHLYGTDL</sequence>
<organism evidence="1 2">
    <name type="scientific">Enterobacter agglomerans</name>
    <name type="common">Erwinia herbicola</name>
    <name type="synonym">Pantoea agglomerans</name>
    <dbReference type="NCBI Taxonomy" id="549"/>
    <lineage>
        <taxon>Bacteria</taxon>
        <taxon>Pseudomonadati</taxon>
        <taxon>Pseudomonadota</taxon>
        <taxon>Gammaproteobacteria</taxon>
        <taxon>Enterobacterales</taxon>
        <taxon>Erwiniaceae</taxon>
        <taxon>Pantoea</taxon>
        <taxon>Pantoea agglomerans group</taxon>
    </lineage>
</organism>
<dbReference type="AlphaFoldDB" id="A0A379AI83"/>
<evidence type="ECO:0000313" key="1">
    <source>
        <dbReference type="EMBL" id="SUB17531.1"/>
    </source>
</evidence>
<gene>
    <name evidence="1" type="primary">pyrD_2</name>
    <name evidence="1" type="ORF">NCTC9381_03460</name>
</gene>
<reference evidence="1 2" key="1">
    <citation type="submission" date="2018-06" db="EMBL/GenBank/DDBJ databases">
        <authorList>
            <consortium name="Pathogen Informatics"/>
            <person name="Doyle S."/>
        </authorList>
    </citation>
    <scope>NUCLEOTIDE SEQUENCE [LARGE SCALE GENOMIC DNA]</scope>
    <source>
        <strain evidence="1 2">NCTC9381</strain>
    </source>
</reference>
<name>A0A379AI83_ENTAG</name>
<keyword evidence="2" id="KW-1185">Reference proteome</keyword>
<accession>A0A379AI83</accession>
<dbReference type="Gene3D" id="3.20.20.70">
    <property type="entry name" value="Aldolase class I"/>
    <property type="match status" value="1"/>
</dbReference>
<evidence type="ECO:0000313" key="2">
    <source>
        <dbReference type="Proteomes" id="UP000254640"/>
    </source>
</evidence>
<keyword evidence="1" id="KW-0560">Oxidoreductase</keyword>
<dbReference type="EC" id="1.3.5.2" evidence="1"/>
<proteinExistence type="predicted"/>
<protein>
    <submittedName>
        <fullName evidence="1">Dihydroorotate dehydrogenase (Quinone)</fullName>
        <ecNumber evidence="1">1.3.5.2</ecNumber>
    </submittedName>
</protein>
<dbReference type="GO" id="GO:0106430">
    <property type="term" value="F:dihydroorotate dehydrogenase (quinone) activity"/>
    <property type="evidence" value="ECO:0007669"/>
    <property type="project" value="UniProtKB-EC"/>
</dbReference>
<dbReference type="InterPro" id="IPR013785">
    <property type="entry name" value="Aldolase_TIM"/>
</dbReference>
<dbReference type="EMBL" id="UGSO01000001">
    <property type="protein sequence ID" value="SUB17531.1"/>
    <property type="molecule type" value="Genomic_DNA"/>
</dbReference>
<dbReference type="Proteomes" id="UP000254640">
    <property type="component" value="Unassembled WGS sequence"/>
</dbReference>